<dbReference type="AlphaFoldDB" id="A0A8E2EV74"/>
<dbReference type="Proteomes" id="UP000250140">
    <property type="component" value="Unassembled WGS sequence"/>
</dbReference>
<reference evidence="2 3" key="1">
    <citation type="journal article" date="2016" name="Nat. Commun.">
        <title>Ectomycorrhizal ecology is imprinted in the genome of the dominant symbiotic fungus Cenococcum geophilum.</title>
        <authorList>
            <consortium name="DOE Joint Genome Institute"/>
            <person name="Peter M."/>
            <person name="Kohler A."/>
            <person name="Ohm R.A."/>
            <person name="Kuo A."/>
            <person name="Krutzmann J."/>
            <person name="Morin E."/>
            <person name="Arend M."/>
            <person name="Barry K.W."/>
            <person name="Binder M."/>
            <person name="Choi C."/>
            <person name="Clum A."/>
            <person name="Copeland A."/>
            <person name="Grisel N."/>
            <person name="Haridas S."/>
            <person name="Kipfer T."/>
            <person name="LaButti K."/>
            <person name="Lindquist E."/>
            <person name="Lipzen A."/>
            <person name="Maire R."/>
            <person name="Meier B."/>
            <person name="Mihaltcheva S."/>
            <person name="Molinier V."/>
            <person name="Murat C."/>
            <person name="Poggeler S."/>
            <person name="Quandt C.A."/>
            <person name="Sperisen C."/>
            <person name="Tritt A."/>
            <person name="Tisserant E."/>
            <person name="Crous P.W."/>
            <person name="Henrissat B."/>
            <person name="Nehls U."/>
            <person name="Egli S."/>
            <person name="Spatafora J.W."/>
            <person name="Grigoriev I.V."/>
            <person name="Martin F.M."/>
        </authorList>
    </citation>
    <scope>NUCLEOTIDE SEQUENCE [LARGE SCALE GENOMIC DNA]</scope>
    <source>
        <strain evidence="2 3">CBS 207.34</strain>
    </source>
</reference>
<accession>A0A8E2EV74</accession>
<protein>
    <submittedName>
        <fullName evidence="2">Uncharacterized protein</fullName>
    </submittedName>
</protein>
<gene>
    <name evidence="2" type="ORF">AOQ84DRAFT_355935</name>
</gene>
<evidence type="ECO:0000256" key="1">
    <source>
        <dbReference type="SAM" id="Coils"/>
    </source>
</evidence>
<dbReference type="OrthoDB" id="3946621at2759"/>
<evidence type="ECO:0000313" key="2">
    <source>
        <dbReference type="EMBL" id="OCL05485.1"/>
    </source>
</evidence>
<organism evidence="2 3">
    <name type="scientific">Glonium stellatum</name>
    <dbReference type="NCBI Taxonomy" id="574774"/>
    <lineage>
        <taxon>Eukaryota</taxon>
        <taxon>Fungi</taxon>
        <taxon>Dikarya</taxon>
        <taxon>Ascomycota</taxon>
        <taxon>Pezizomycotina</taxon>
        <taxon>Dothideomycetes</taxon>
        <taxon>Pleosporomycetidae</taxon>
        <taxon>Gloniales</taxon>
        <taxon>Gloniaceae</taxon>
        <taxon>Glonium</taxon>
    </lineage>
</organism>
<keyword evidence="1" id="KW-0175">Coiled coil</keyword>
<proteinExistence type="predicted"/>
<dbReference type="Gene3D" id="1.10.287.1490">
    <property type="match status" value="1"/>
</dbReference>
<sequence>MVGDLRDSLRESQRAQQETEERLRVADARNAVFAQRFAFIQQEFVDLNIENEQLKHEVSDGQRDLQSLRGRLWAATREAQNAKADSKRMSDIQLDEHTAARAEVDRLKSFEEELERLRPQLVDLHAESEELKAEVTRLKQYEAEARVLKPLMAELQESIPRCFELLNNFPDNAFGIQRRTGLLGQRFRNLQQALETASNQSGGTIASASTEVESMGFDWPWETL</sequence>
<name>A0A8E2EV74_9PEZI</name>
<evidence type="ECO:0000313" key="3">
    <source>
        <dbReference type="Proteomes" id="UP000250140"/>
    </source>
</evidence>
<keyword evidence="3" id="KW-1185">Reference proteome</keyword>
<feature type="coiled-coil region" evidence="1">
    <location>
        <begin position="9"/>
        <end position="144"/>
    </location>
</feature>
<dbReference type="EMBL" id="KV750275">
    <property type="protein sequence ID" value="OCL05485.1"/>
    <property type="molecule type" value="Genomic_DNA"/>
</dbReference>